<dbReference type="InterPro" id="IPR034732">
    <property type="entry name" value="EPHD"/>
</dbReference>
<reference evidence="7 8" key="1">
    <citation type="submission" date="2019-08" db="EMBL/GenBank/DDBJ databases">
        <authorList>
            <person name="Alioto T."/>
            <person name="Alioto T."/>
            <person name="Gomez Garrido J."/>
        </authorList>
    </citation>
    <scope>NUCLEOTIDE SEQUENCE [LARGE SCALE GENOMIC DNA]</scope>
</reference>
<dbReference type="Gene3D" id="3.30.40.10">
    <property type="entry name" value="Zinc/RING finger domain, C3HC4 (zinc finger)"/>
    <property type="match status" value="1"/>
</dbReference>
<dbReference type="PANTHER" id="PTHR14955:SF4">
    <property type="entry name" value="PHD-TYPE DOMAIN-CONTAINING PROTEIN"/>
    <property type="match status" value="1"/>
</dbReference>
<feature type="region of interest" description="Disordered" evidence="5">
    <location>
        <begin position="130"/>
        <end position="160"/>
    </location>
</feature>
<keyword evidence="4" id="KW-0862">Zinc</keyword>
<dbReference type="PROSITE" id="PS51805">
    <property type="entry name" value="EPHD"/>
    <property type="match status" value="1"/>
</dbReference>
<organism evidence="7 8">
    <name type="scientific">Cinara cedri</name>
    <dbReference type="NCBI Taxonomy" id="506608"/>
    <lineage>
        <taxon>Eukaryota</taxon>
        <taxon>Metazoa</taxon>
        <taxon>Ecdysozoa</taxon>
        <taxon>Arthropoda</taxon>
        <taxon>Hexapoda</taxon>
        <taxon>Insecta</taxon>
        <taxon>Pterygota</taxon>
        <taxon>Neoptera</taxon>
        <taxon>Paraneoptera</taxon>
        <taxon>Hemiptera</taxon>
        <taxon>Sternorrhyncha</taxon>
        <taxon>Aphidomorpha</taxon>
        <taxon>Aphidoidea</taxon>
        <taxon>Aphididae</taxon>
        <taxon>Lachninae</taxon>
        <taxon>Cinara</taxon>
    </lineage>
</organism>
<gene>
    <name evidence="7" type="ORF">CINCED_3A008806</name>
</gene>
<evidence type="ECO:0000313" key="7">
    <source>
        <dbReference type="EMBL" id="VVC45344.1"/>
    </source>
</evidence>
<dbReference type="GO" id="GO:0008270">
    <property type="term" value="F:zinc ion binding"/>
    <property type="evidence" value="ECO:0007669"/>
    <property type="project" value="UniProtKB-KW"/>
</dbReference>
<dbReference type="EMBL" id="CABPRJ010002399">
    <property type="protein sequence ID" value="VVC45344.1"/>
    <property type="molecule type" value="Genomic_DNA"/>
</dbReference>
<feature type="region of interest" description="Disordered" evidence="5">
    <location>
        <begin position="1"/>
        <end position="20"/>
    </location>
</feature>
<feature type="domain" description="PHD-type" evidence="6">
    <location>
        <begin position="484"/>
        <end position="596"/>
    </location>
</feature>
<accession>A0A5E4NKL5</accession>
<proteinExistence type="predicted"/>
<dbReference type="GO" id="GO:0005634">
    <property type="term" value="C:nucleus"/>
    <property type="evidence" value="ECO:0007669"/>
    <property type="project" value="TreeGrafter"/>
</dbReference>
<evidence type="ECO:0000313" key="8">
    <source>
        <dbReference type="Proteomes" id="UP000325440"/>
    </source>
</evidence>
<dbReference type="InterPro" id="IPR013083">
    <property type="entry name" value="Znf_RING/FYVE/PHD"/>
</dbReference>
<dbReference type="AlphaFoldDB" id="A0A5E4NKL5"/>
<dbReference type="PANTHER" id="PTHR14955">
    <property type="entry name" value="RETINOIC ACID INDUCED 1/TRANSCRIPTION FACTOR 20"/>
    <property type="match status" value="1"/>
</dbReference>
<keyword evidence="1" id="KW-0597">Phosphoprotein</keyword>
<evidence type="ECO:0000256" key="3">
    <source>
        <dbReference type="ARBA" id="ARBA00022771"/>
    </source>
</evidence>
<name>A0A5E4NKL5_9HEMI</name>
<evidence type="ECO:0000256" key="4">
    <source>
        <dbReference type="ARBA" id="ARBA00022833"/>
    </source>
</evidence>
<evidence type="ECO:0000259" key="6">
    <source>
        <dbReference type="PROSITE" id="PS51805"/>
    </source>
</evidence>
<keyword evidence="8" id="KW-1185">Reference proteome</keyword>
<dbReference type="Pfam" id="PF13771">
    <property type="entry name" value="zf-HC5HC2H"/>
    <property type="match status" value="1"/>
</dbReference>
<evidence type="ECO:0000256" key="2">
    <source>
        <dbReference type="ARBA" id="ARBA00022723"/>
    </source>
</evidence>
<sequence length="630" mass="71076">MSEGRFPSYHHLPPTAPAPQRHHLATAATPSVPHPLTFHPPPISHQLSSWFTKQDMAAYRNTPYAALHNVAALQMHKPQHTPIIDRWIDTRNNMPPPSRPGPPSPSPAHSANVSPNFSLSRSVELDLTKHKKESEHMSIDLSASTQKTDNSSFKRTKDPVNGQITTSKLIKIEEKAISVIAPNPHKVVKGGNSPDVLDIINAKKVKNTNFEKKKNKPDNKPTRDVLDIPIKIEVADTNNVEQMLENMFQTNESEKLSVIKTIKPVKSPSPSTMRAESVEKILKSPSPIPRIEYEKSEDSITAECSSKKVHDTHSQFLEVENKLEELFGEVITSTNTSNNDQHVVTENKSKPIIPTKRPYNKNKKQIKKIKKNPPLSEKLKPVEPVNKKYKRGPLIRVVGSMKNPTSYFIVNRNIPDDDDSLDGRNFNRKTYLYKSGECNDEEKPDMNNLESSDWQCVFCSRGPHVMDLGHSPTGDLFGPYYVSVPKVVKTNDNTKRKKSKPNLNEIDTSEIYIEVWTHENCLLWATDIYMVGTKMFGLEETVRIAKNTACVYCGAKGASVGCMARHCKLSIHYSCAIPKVIQRLAMNIKLLSWELVVISGPRFRIWISSLSMDNEEDVKRTIHHLLLQSH</sequence>
<feature type="compositionally biased region" description="Polar residues" evidence="5">
    <location>
        <begin position="141"/>
        <end position="153"/>
    </location>
</feature>
<evidence type="ECO:0000256" key="5">
    <source>
        <dbReference type="SAM" id="MobiDB-lite"/>
    </source>
</evidence>
<feature type="compositionally biased region" description="Pro residues" evidence="5">
    <location>
        <begin position="94"/>
        <end position="106"/>
    </location>
</feature>
<dbReference type="OrthoDB" id="10029243at2759"/>
<evidence type="ECO:0000256" key="1">
    <source>
        <dbReference type="ARBA" id="ARBA00022553"/>
    </source>
</evidence>
<dbReference type="Proteomes" id="UP000325440">
    <property type="component" value="Unassembled WGS sequence"/>
</dbReference>
<protein>
    <submittedName>
        <fullName evidence="7">Extended PHD (EPHD) domain,Zinc finger, RING/FYVE/PHD-type</fullName>
    </submittedName>
</protein>
<dbReference type="GO" id="GO:0006357">
    <property type="term" value="P:regulation of transcription by RNA polymerase II"/>
    <property type="evidence" value="ECO:0007669"/>
    <property type="project" value="TreeGrafter"/>
</dbReference>
<keyword evidence="2" id="KW-0479">Metal-binding</keyword>
<keyword evidence="3" id="KW-0863">Zinc-finger</keyword>
<dbReference type="InterPro" id="IPR052440">
    <property type="entry name" value="Trans_Reg/Chrom_Remod"/>
</dbReference>
<feature type="region of interest" description="Disordered" evidence="5">
    <location>
        <begin position="88"/>
        <end position="115"/>
    </location>
</feature>